<reference evidence="3" key="1">
    <citation type="journal article" date="2019" name="Nat. Commun.">
        <title>The genome of broomcorn millet.</title>
        <authorList>
            <person name="Zou C."/>
            <person name="Miki D."/>
            <person name="Li D."/>
            <person name="Tang Q."/>
            <person name="Xiao L."/>
            <person name="Rajput S."/>
            <person name="Deng P."/>
            <person name="Jia W."/>
            <person name="Huang R."/>
            <person name="Zhang M."/>
            <person name="Sun Y."/>
            <person name="Hu J."/>
            <person name="Fu X."/>
            <person name="Schnable P.S."/>
            <person name="Li F."/>
            <person name="Zhang H."/>
            <person name="Feng B."/>
            <person name="Zhu X."/>
            <person name="Liu R."/>
            <person name="Schnable J.C."/>
            <person name="Zhu J.-K."/>
            <person name="Zhang H."/>
        </authorList>
    </citation>
    <scope>NUCLEOTIDE SEQUENCE [LARGE SCALE GENOMIC DNA]</scope>
</reference>
<feature type="compositionally biased region" description="Basic and acidic residues" evidence="1">
    <location>
        <begin position="222"/>
        <end position="252"/>
    </location>
</feature>
<keyword evidence="3" id="KW-1185">Reference proteome</keyword>
<dbReference type="Proteomes" id="UP000275267">
    <property type="component" value="Unassembled WGS sequence"/>
</dbReference>
<comment type="caution">
    <text evidence="2">The sequence shown here is derived from an EMBL/GenBank/DDBJ whole genome shotgun (WGS) entry which is preliminary data.</text>
</comment>
<organism evidence="2 3">
    <name type="scientific">Panicum miliaceum</name>
    <name type="common">Proso millet</name>
    <name type="synonym">Broomcorn millet</name>
    <dbReference type="NCBI Taxonomy" id="4540"/>
    <lineage>
        <taxon>Eukaryota</taxon>
        <taxon>Viridiplantae</taxon>
        <taxon>Streptophyta</taxon>
        <taxon>Embryophyta</taxon>
        <taxon>Tracheophyta</taxon>
        <taxon>Spermatophyta</taxon>
        <taxon>Magnoliopsida</taxon>
        <taxon>Liliopsida</taxon>
        <taxon>Poales</taxon>
        <taxon>Poaceae</taxon>
        <taxon>PACMAD clade</taxon>
        <taxon>Panicoideae</taxon>
        <taxon>Panicodae</taxon>
        <taxon>Paniceae</taxon>
        <taxon>Panicinae</taxon>
        <taxon>Panicum</taxon>
        <taxon>Panicum sect. Panicum</taxon>
    </lineage>
</organism>
<sequence>MRWPPPLDGAAPAATARGAPGGPPRRLPPYTLPAPVRHPRLERNLTKDQRDIVEKIGLGSLLNIPSMPIQRMLVENLIEKFNVVDRTFTIQGHVISISPWDVWFLEHFQAVGDGLDYAMHQHPLIRNWNGDKVLKQVCIQDLKKFGAEMVEQEDVNREDLHAAMEDDEIKIKESMESMKSLFVRFPELHTVVQMVVKLFDGTRSNRSTKCEGKQCDSSGTRKSRESNSNVEKEREWGSHANNMDKTEKEKPCPEQGTAWLPIGFGFHLFNQCRTQNQGKSASPRTQPQSRRGYLKQKQIVQLLRCGIHSILQAILASSDKLESRWSNYDILNWCSCGIFTIKYMKHWNRSEIANPFMQKDMETFRKKMPAELIMSALNELKSTKEHVLATQN</sequence>
<feature type="region of interest" description="Disordered" evidence="1">
    <location>
        <begin position="1"/>
        <end position="33"/>
    </location>
</feature>
<dbReference type="SUPFAM" id="SSF54001">
    <property type="entry name" value="Cysteine proteinases"/>
    <property type="match status" value="1"/>
</dbReference>
<dbReference type="EMBL" id="PQIB02000001">
    <property type="protein sequence ID" value="RLN43421.1"/>
    <property type="molecule type" value="Genomic_DNA"/>
</dbReference>
<dbReference type="OrthoDB" id="695123at2759"/>
<feature type="compositionally biased region" description="Pro residues" evidence="1">
    <location>
        <begin position="21"/>
        <end position="32"/>
    </location>
</feature>
<dbReference type="InterPro" id="IPR038765">
    <property type="entry name" value="Papain-like_cys_pep_sf"/>
</dbReference>
<protein>
    <submittedName>
        <fullName evidence="2">Uncharacterized protein</fullName>
    </submittedName>
</protein>
<proteinExistence type="predicted"/>
<evidence type="ECO:0000313" key="3">
    <source>
        <dbReference type="Proteomes" id="UP000275267"/>
    </source>
</evidence>
<gene>
    <name evidence="2" type="ORF">C2845_PM01G46700</name>
</gene>
<feature type="region of interest" description="Disordered" evidence="1">
    <location>
        <begin position="205"/>
        <end position="253"/>
    </location>
</feature>
<dbReference type="Gene3D" id="3.40.395.10">
    <property type="entry name" value="Adenoviral Proteinase, Chain A"/>
    <property type="match status" value="1"/>
</dbReference>
<name>A0A3L6TVB8_PANMI</name>
<dbReference type="AlphaFoldDB" id="A0A3L6TVB8"/>
<evidence type="ECO:0000256" key="1">
    <source>
        <dbReference type="SAM" id="MobiDB-lite"/>
    </source>
</evidence>
<accession>A0A3L6TVB8</accession>
<evidence type="ECO:0000313" key="2">
    <source>
        <dbReference type="EMBL" id="RLN43421.1"/>
    </source>
</evidence>
<feature type="compositionally biased region" description="Low complexity" evidence="1">
    <location>
        <begin position="8"/>
        <end position="18"/>
    </location>
</feature>
<dbReference type="STRING" id="4540.A0A3L6TVB8"/>